<comment type="subcellular location">
    <subcellularLocation>
        <location evidence="1">Cell membrane</location>
        <topology evidence="1">Multi-pass membrane protein</topology>
    </subcellularLocation>
</comment>
<feature type="transmembrane region" description="Helical" evidence="9">
    <location>
        <begin position="38"/>
        <end position="58"/>
    </location>
</feature>
<feature type="transmembrane region" description="Helical" evidence="9">
    <location>
        <begin position="173"/>
        <end position="194"/>
    </location>
</feature>
<keyword evidence="4" id="KW-1003">Cell membrane</keyword>
<evidence type="ECO:0000256" key="6">
    <source>
        <dbReference type="ARBA" id="ARBA00022970"/>
    </source>
</evidence>
<feature type="transmembrane region" description="Helical" evidence="9">
    <location>
        <begin position="480"/>
        <end position="499"/>
    </location>
</feature>
<evidence type="ECO:0000256" key="5">
    <source>
        <dbReference type="ARBA" id="ARBA00022692"/>
    </source>
</evidence>
<sequence length="540" mass="57644">MAESQSNYVEPSPKPNAALADKGDGGYDKALHNRHMQMIAIGGSIGTGLFLGAGGRLAQGGPGLAIAYAVCGFFAFIMVRALGELAIYRPSSGAFVSYAREFMGEKGAYATGWLFFLDWAVTAMADITAVALYMHYWPTFRGIPQWLLALVALAIVFALNIMSVKFFGEMEFWFALIKVVTILSFMALAIWAIVTERVMSVPVNVGNMDSVQLADRTSRIELYSHVANGHFEVTSGFHNWTSFGGFLPMGSFAIVTLSMGVIFAFGGTEMIGVAAGEAKNAREILPKAVNSMIGRIAFFYVGAVVLMTLVLPWTAYDKNQSPFVTFFTALGVPHAGDIVQIVVLTAALSSLNAGLYATGRTLRSMALAGEAPAVAAKLNRHQVPAGGIAITAGLGIVGVIINAAVPASAFNIIMDVAAVGIAGTWISVLISHWIFVNRAKQGLVERPSYRLRFAPWSNLIGIIFFAIVILAMGMSDDGLITLGIALGCVLAMVIGWYAVRDRIDADLMDNMLVEDIEDPLGASAEAAVEVAIQQAEEERA</sequence>
<feature type="transmembrane region" description="Helical" evidence="9">
    <location>
        <begin position="108"/>
        <end position="137"/>
    </location>
</feature>
<keyword evidence="8 9" id="KW-0472">Membrane</keyword>
<feature type="transmembrane region" description="Helical" evidence="9">
    <location>
        <begin position="387"/>
        <end position="410"/>
    </location>
</feature>
<evidence type="ECO:0000256" key="2">
    <source>
        <dbReference type="ARBA" id="ARBA00008583"/>
    </source>
</evidence>
<dbReference type="AlphaFoldDB" id="A0A9E7D4Y0"/>
<dbReference type="Pfam" id="PF00324">
    <property type="entry name" value="AA_permease"/>
    <property type="match status" value="2"/>
</dbReference>
<dbReference type="GO" id="GO:0055085">
    <property type="term" value="P:transmembrane transport"/>
    <property type="evidence" value="ECO:0007669"/>
    <property type="project" value="InterPro"/>
</dbReference>
<dbReference type="PANTHER" id="PTHR43495:SF1">
    <property type="entry name" value="L-ASPARAGINE PERMEASE"/>
    <property type="match status" value="1"/>
</dbReference>
<feature type="domain" description="Amino acid permease/ SLC12A" evidence="10">
    <location>
        <begin position="232"/>
        <end position="476"/>
    </location>
</feature>
<dbReference type="PANTHER" id="PTHR43495">
    <property type="entry name" value="GABA PERMEASE"/>
    <property type="match status" value="1"/>
</dbReference>
<evidence type="ECO:0000256" key="3">
    <source>
        <dbReference type="ARBA" id="ARBA00022448"/>
    </source>
</evidence>
<feature type="transmembrane region" description="Helical" evidence="9">
    <location>
        <begin position="252"/>
        <end position="275"/>
    </location>
</feature>
<feature type="domain" description="Amino acid permease/ SLC12A" evidence="10">
    <location>
        <begin position="35"/>
        <end position="196"/>
    </location>
</feature>
<keyword evidence="6" id="KW-0029">Amino-acid transport</keyword>
<dbReference type="InterPro" id="IPR004841">
    <property type="entry name" value="AA-permease/SLC12A_dom"/>
</dbReference>
<feature type="transmembrane region" description="Helical" evidence="9">
    <location>
        <begin position="416"/>
        <end position="435"/>
    </location>
</feature>
<name>A0A9E7D4Y0_9ACTO</name>
<dbReference type="GO" id="GO:0006865">
    <property type="term" value="P:amino acid transport"/>
    <property type="evidence" value="ECO:0007669"/>
    <property type="project" value="UniProtKB-KW"/>
</dbReference>
<feature type="transmembrane region" description="Helical" evidence="9">
    <location>
        <begin position="296"/>
        <end position="316"/>
    </location>
</feature>
<feature type="transmembrane region" description="Helical" evidence="9">
    <location>
        <begin position="143"/>
        <end position="161"/>
    </location>
</feature>
<organism evidence="11 12">
    <name type="scientific">Actinomyces graevenitzii</name>
    <dbReference type="NCBI Taxonomy" id="55565"/>
    <lineage>
        <taxon>Bacteria</taxon>
        <taxon>Bacillati</taxon>
        <taxon>Actinomycetota</taxon>
        <taxon>Actinomycetes</taxon>
        <taxon>Actinomycetales</taxon>
        <taxon>Actinomycetaceae</taxon>
        <taxon>Actinomyces</taxon>
    </lineage>
</organism>
<evidence type="ECO:0000313" key="12">
    <source>
        <dbReference type="Proteomes" id="UP000830236"/>
    </source>
</evidence>
<dbReference type="Proteomes" id="UP000830236">
    <property type="component" value="Chromosome"/>
</dbReference>
<dbReference type="Gene3D" id="1.20.1740.10">
    <property type="entry name" value="Amino acid/polyamine transporter I"/>
    <property type="match status" value="1"/>
</dbReference>
<feature type="transmembrane region" description="Helical" evidence="9">
    <location>
        <begin position="338"/>
        <end position="357"/>
    </location>
</feature>
<protein>
    <submittedName>
        <fullName evidence="11">Amino acid permease</fullName>
    </submittedName>
</protein>
<feature type="transmembrane region" description="Helical" evidence="9">
    <location>
        <begin position="456"/>
        <end position="474"/>
    </location>
</feature>
<evidence type="ECO:0000256" key="8">
    <source>
        <dbReference type="ARBA" id="ARBA00023136"/>
    </source>
</evidence>
<dbReference type="KEGG" id="agh:M3I41_08375"/>
<accession>A0A9E7D4Y0</accession>
<evidence type="ECO:0000313" key="11">
    <source>
        <dbReference type="EMBL" id="UQF79577.1"/>
    </source>
</evidence>
<evidence type="ECO:0000256" key="4">
    <source>
        <dbReference type="ARBA" id="ARBA00022475"/>
    </source>
</evidence>
<evidence type="ECO:0000259" key="10">
    <source>
        <dbReference type="Pfam" id="PF00324"/>
    </source>
</evidence>
<dbReference type="PROSITE" id="PS00218">
    <property type="entry name" value="AMINO_ACID_PERMEASE_1"/>
    <property type="match status" value="1"/>
</dbReference>
<dbReference type="PIRSF" id="PIRSF006060">
    <property type="entry name" value="AA_transporter"/>
    <property type="match status" value="1"/>
</dbReference>
<dbReference type="InterPro" id="IPR004840">
    <property type="entry name" value="Amino_acid_permease_CS"/>
</dbReference>
<gene>
    <name evidence="11" type="ORF">M3I41_08375</name>
</gene>
<comment type="similarity">
    <text evidence="2">Belongs to the amino acid-polyamine-organocation (APC) superfamily. Amino acid transporter (AAT) (TC 2.A.3.1) family.</text>
</comment>
<keyword evidence="3" id="KW-0813">Transport</keyword>
<dbReference type="EMBL" id="CP097095">
    <property type="protein sequence ID" value="UQF79577.1"/>
    <property type="molecule type" value="Genomic_DNA"/>
</dbReference>
<keyword evidence="7 9" id="KW-1133">Transmembrane helix</keyword>
<feature type="transmembrane region" description="Helical" evidence="9">
    <location>
        <begin position="64"/>
        <end position="87"/>
    </location>
</feature>
<proteinExistence type="inferred from homology"/>
<evidence type="ECO:0000256" key="7">
    <source>
        <dbReference type="ARBA" id="ARBA00022989"/>
    </source>
</evidence>
<evidence type="ECO:0000256" key="1">
    <source>
        <dbReference type="ARBA" id="ARBA00004651"/>
    </source>
</evidence>
<dbReference type="GO" id="GO:0005886">
    <property type="term" value="C:plasma membrane"/>
    <property type="evidence" value="ECO:0007669"/>
    <property type="project" value="UniProtKB-SubCell"/>
</dbReference>
<keyword evidence="5 9" id="KW-0812">Transmembrane</keyword>
<evidence type="ECO:0000256" key="9">
    <source>
        <dbReference type="SAM" id="Phobius"/>
    </source>
</evidence>
<reference evidence="11" key="1">
    <citation type="submission" date="2022-05" db="EMBL/GenBank/DDBJ databases">
        <title>Using nanopore sequencing to obtain complete genomes from saliva samples.</title>
        <authorList>
            <person name="Baker J.L."/>
        </authorList>
    </citation>
    <scope>NUCLEOTIDE SEQUENCE</scope>
    <source>
        <strain evidence="11">JCVI-JB-Ag32</strain>
    </source>
</reference>